<proteinExistence type="predicted"/>
<keyword evidence="1" id="KW-1133">Transmembrane helix</keyword>
<accession>A0ABZ3BBR0</accession>
<dbReference type="Proteomes" id="UP001466893">
    <property type="component" value="Chromosome"/>
</dbReference>
<feature type="transmembrane region" description="Helical" evidence="1">
    <location>
        <begin position="21"/>
        <end position="40"/>
    </location>
</feature>
<dbReference type="RefSeq" id="WP_342323262.1">
    <property type="nucleotide sequence ID" value="NZ_CP151800.1"/>
</dbReference>
<keyword evidence="3" id="KW-1185">Reference proteome</keyword>
<reference evidence="2 3" key="1">
    <citation type="submission" date="2024-04" db="EMBL/GenBank/DDBJ databases">
        <title>Kosakonia calanthae sp. nov., a halophilic bacterium isolated from leaves of Calanthe tiplacata.</title>
        <authorList>
            <person name="Wu P."/>
        </authorList>
    </citation>
    <scope>NUCLEOTIDE SEQUENCE [LARGE SCALE GENOMIC DNA]</scope>
    <source>
        <strain evidence="2 3">BYX6</strain>
    </source>
</reference>
<dbReference type="Pfam" id="PF05137">
    <property type="entry name" value="PilN"/>
    <property type="match status" value="1"/>
</dbReference>
<dbReference type="InterPro" id="IPR007813">
    <property type="entry name" value="PilN"/>
</dbReference>
<dbReference type="InterPro" id="IPR052534">
    <property type="entry name" value="Extracell_DNA_Util/SecSys_Comp"/>
</dbReference>
<name>A0ABZ3BBR0_9ENTR</name>
<sequence length="172" mass="20130">MQPLVNFIPWRRQKQRRCLRFWAAMFIATALAITLCAALWRARLAEDVQSAVFWRQSDDAVLNGLIAGEKPLRSRLEQWQQAQARLLRRESTQAWRQTLLTLAAALPQKAWLTQLRWRQNQLELSGLARSVNALSELEQRLQKTVGFRLQPMGAMARDAEGRWQFNYQLNRE</sequence>
<evidence type="ECO:0000256" key="1">
    <source>
        <dbReference type="SAM" id="Phobius"/>
    </source>
</evidence>
<organism evidence="2 3">
    <name type="scientific">Kosakonia calanthes</name>
    <dbReference type="NCBI Taxonomy" id="3139408"/>
    <lineage>
        <taxon>Bacteria</taxon>
        <taxon>Pseudomonadati</taxon>
        <taxon>Pseudomonadota</taxon>
        <taxon>Gammaproteobacteria</taxon>
        <taxon>Enterobacterales</taxon>
        <taxon>Enterobacteriaceae</taxon>
        <taxon>Kosakonia</taxon>
    </lineage>
</organism>
<protein>
    <submittedName>
        <fullName evidence="2">PilN domain-containing protein</fullName>
    </submittedName>
</protein>
<keyword evidence="1" id="KW-0812">Transmembrane</keyword>
<dbReference type="EMBL" id="CP151800">
    <property type="protein sequence ID" value="WZV98661.1"/>
    <property type="molecule type" value="Genomic_DNA"/>
</dbReference>
<gene>
    <name evidence="2" type="ORF">AAEY27_01815</name>
</gene>
<dbReference type="PANTHER" id="PTHR40278">
    <property type="entry name" value="DNA UTILIZATION PROTEIN HOFN"/>
    <property type="match status" value="1"/>
</dbReference>
<evidence type="ECO:0000313" key="3">
    <source>
        <dbReference type="Proteomes" id="UP001466893"/>
    </source>
</evidence>
<evidence type="ECO:0000313" key="2">
    <source>
        <dbReference type="EMBL" id="WZV98661.1"/>
    </source>
</evidence>
<keyword evidence="1" id="KW-0472">Membrane</keyword>
<dbReference type="PANTHER" id="PTHR40278:SF1">
    <property type="entry name" value="DNA UTILIZATION PROTEIN HOFN"/>
    <property type="match status" value="1"/>
</dbReference>